<dbReference type="Proteomes" id="UP000198855">
    <property type="component" value="Unassembled WGS sequence"/>
</dbReference>
<organism evidence="1 2">
    <name type="scientific">Paenibacillus catalpae</name>
    <dbReference type="NCBI Taxonomy" id="1045775"/>
    <lineage>
        <taxon>Bacteria</taxon>
        <taxon>Bacillati</taxon>
        <taxon>Bacillota</taxon>
        <taxon>Bacilli</taxon>
        <taxon>Bacillales</taxon>
        <taxon>Paenibacillaceae</taxon>
        <taxon>Paenibacillus</taxon>
    </lineage>
</organism>
<accession>A0A1I1VN60</accession>
<sequence>MKFYIASSFRNINNVASATTTFYHIDEVQQCIGPIENLIETITG</sequence>
<dbReference type="STRING" id="1045775.SAMN05216378_1702"/>
<proteinExistence type="predicted"/>
<dbReference type="EMBL" id="FOMT01000001">
    <property type="protein sequence ID" value="SFD84477.1"/>
    <property type="molecule type" value="Genomic_DNA"/>
</dbReference>
<gene>
    <name evidence="1" type="ORF">SAMN05216378_1702</name>
</gene>
<reference evidence="2" key="1">
    <citation type="submission" date="2016-10" db="EMBL/GenBank/DDBJ databases">
        <authorList>
            <person name="Varghese N."/>
            <person name="Submissions S."/>
        </authorList>
    </citation>
    <scope>NUCLEOTIDE SEQUENCE [LARGE SCALE GENOMIC DNA]</scope>
    <source>
        <strain evidence="2">CGMCC 1.10784</strain>
    </source>
</reference>
<dbReference type="AlphaFoldDB" id="A0A1I1VN60"/>
<evidence type="ECO:0000313" key="2">
    <source>
        <dbReference type="Proteomes" id="UP000198855"/>
    </source>
</evidence>
<keyword evidence="2" id="KW-1185">Reference proteome</keyword>
<name>A0A1I1VN60_9BACL</name>
<evidence type="ECO:0000313" key="1">
    <source>
        <dbReference type="EMBL" id="SFD84477.1"/>
    </source>
</evidence>
<protein>
    <submittedName>
        <fullName evidence="1">Uncharacterized protein</fullName>
    </submittedName>
</protein>